<organism evidence="1">
    <name type="scientific">mine drainage metagenome</name>
    <dbReference type="NCBI Taxonomy" id="410659"/>
    <lineage>
        <taxon>unclassified sequences</taxon>
        <taxon>metagenomes</taxon>
        <taxon>ecological metagenomes</taxon>
    </lineage>
</organism>
<proteinExistence type="predicted"/>
<dbReference type="EMBL" id="CABP01000164">
    <property type="protein sequence ID" value="CBI06211.1"/>
    <property type="molecule type" value="Genomic_DNA"/>
</dbReference>
<sequence length="23" mass="2662">MKLLADCFSFMRMRFSHGINSGL</sequence>
<gene>
    <name evidence="1" type="ORF">CARN5_0264</name>
</gene>
<comment type="caution">
    <text evidence="1">The sequence shown here is derived from an EMBL/GenBank/DDBJ whole genome shotgun (WGS) entry which is preliminary data.</text>
</comment>
<reference evidence="1" key="1">
    <citation type="submission" date="2009-10" db="EMBL/GenBank/DDBJ databases">
        <title>Diversity of trophic interactions inside an arsenic-rich microbial ecosystem.</title>
        <authorList>
            <person name="Bertin P.N."/>
            <person name="Heinrich-Salmeron A."/>
            <person name="Pelletier E."/>
            <person name="Goulhen-Chollet F."/>
            <person name="Arsene-Ploetze F."/>
            <person name="Gallien S."/>
            <person name="Calteau A."/>
            <person name="Vallenet D."/>
            <person name="Casiot C."/>
            <person name="Chane-Woon-Ming B."/>
            <person name="Giloteaux L."/>
            <person name="Barakat M."/>
            <person name="Bonnefoy V."/>
            <person name="Bruneel O."/>
            <person name="Chandler M."/>
            <person name="Cleiss J."/>
            <person name="Duran R."/>
            <person name="Elbaz-Poulichet F."/>
            <person name="Fonknechten N."/>
            <person name="Lauga B."/>
            <person name="Mornico D."/>
            <person name="Ortet P."/>
            <person name="Schaeffer C."/>
            <person name="Siguier P."/>
            <person name="Alexander Thil Smith A."/>
            <person name="Van Dorsselaer A."/>
            <person name="Weissenbach J."/>
            <person name="Medigue C."/>
            <person name="Le Paslier D."/>
        </authorList>
    </citation>
    <scope>NUCLEOTIDE SEQUENCE</scope>
</reference>
<evidence type="ECO:0000313" key="1">
    <source>
        <dbReference type="EMBL" id="CBI06211.1"/>
    </source>
</evidence>
<dbReference type="AlphaFoldDB" id="E6QG58"/>
<protein>
    <submittedName>
        <fullName evidence="1">Uncharacterized protein</fullName>
    </submittedName>
</protein>
<name>E6QG58_9ZZZZ</name>
<accession>E6QG58</accession>